<dbReference type="Proteomes" id="UP001221413">
    <property type="component" value="Unassembled WGS sequence"/>
</dbReference>
<accession>A0AAD6J6J8</accession>
<evidence type="ECO:0000256" key="1">
    <source>
        <dbReference type="SAM" id="MobiDB-lite"/>
    </source>
</evidence>
<comment type="caution">
    <text evidence="2">The sequence shown here is derived from an EMBL/GenBank/DDBJ whole genome shotgun (WGS) entry which is preliminary data.</text>
</comment>
<organism evidence="2 3">
    <name type="scientific">Drechslerella dactyloides</name>
    <name type="common">Nematode-trapping fungus</name>
    <name type="synonym">Arthrobotrys dactyloides</name>
    <dbReference type="NCBI Taxonomy" id="74499"/>
    <lineage>
        <taxon>Eukaryota</taxon>
        <taxon>Fungi</taxon>
        <taxon>Dikarya</taxon>
        <taxon>Ascomycota</taxon>
        <taxon>Pezizomycotina</taxon>
        <taxon>Orbiliomycetes</taxon>
        <taxon>Orbiliales</taxon>
        <taxon>Orbiliaceae</taxon>
        <taxon>Drechslerella</taxon>
    </lineage>
</organism>
<evidence type="ECO:0000313" key="2">
    <source>
        <dbReference type="EMBL" id="KAJ6263142.1"/>
    </source>
</evidence>
<feature type="region of interest" description="Disordered" evidence="1">
    <location>
        <begin position="1"/>
        <end position="20"/>
    </location>
</feature>
<dbReference type="EMBL" id="JAQGDS010000002">
    <property type="protein sequence ID" value="KAJ6263142.1"/>
    <property type="molecule type" value="Genomic_DNA"/>
</dbReference>
<dbReference type="AlphaFoldDB" id="A0AAD6J6J8"/>
<name>A0AAD6J6J8_DREDA</name>
<keyword evidence="3" id="KW-1185">Reference proteome</keyword>
<gene>
    <name evidence="2" type="ORF">Dda_1702</name>
</gene>
<reference evidence="2" key="1">
    <citation type="submission" date="2023-01" db="EMBL/GenBank/DDBJ databases">
        <title>The chitinases involved in constricting ring structure development in the nematode-trapping fungus Drechslerella dactyloides.</title>
        <authorList>
            <person name="Wang R."/>
            <person name="Zhang L."/>
            <person name="Tang P."/>
            <person name="Li S."/>
            <person name="Liang L."/>
        </authorList>
    </citation>
    <scope>NUCLEOTIDE SEQUENCE</scope>
    <source>
        <strain evidence="2">YMF1.00031</strain>
    </source>
</reference>
<sequence>MVVLTVPHIPSPPPQYDGPHGYFPRRQSVPVMGNRKGRLPRLPAFPAEPKPAPARQKPLIVNGSTNTPVTKHGTGAAAQPDSPVVEDHDGGFGKALIAAISAKLCASEPATPAAAITQVAPAPIPILAPVPIPVNATGQLLTKPQQPLKPAPESGKVHIYLAHLPHDNKLNAIRLRANYTAVANKPELVAAARAVILAALHSIPATKDVYLGSWFSWSECGVNINFQTHEQRWLATDNQAWLSVIGEKLRISEKWAGIVIRNIWNPYIISHTHFDDAFMRRLESLNAFQTRTGADGEPVNEEYRVRKVRWFKSGVMAIWFHDARVAEHFLEKRLWFMDGLLGRPAKMGVCTLTSIWPLHDTSRRRFPGGGVDLPRKFDGQDGAMQHRGNGQGGGQWNGCADCGKLRGGYREHRPHWQRQRE</sequence>
<evidence type="ECO:0000313" key="3">
    <source>
        <dbReference type="Proteomes" id="UP001221413"/>
    </source>
</evidence>
<proteinExistence type="predicted"/>
<protein>
    <submittedName>
        <fullName evidence="2">Uncharacterized protein</fullName>
    </submittedName>
</protein>
<feature type="region of interest" description="Disordered" evidence="1">
    <location>
        <begin position="44"/>
        <end position="83"/>
    </location>
</feature>